<keyword evidence="1" id="KW-0812">Transmembrane</keyword>
<feature type="transmembrane region" description="Helical" evidence="1">
    <location>
        <begin position="61"/>
        <end position="80"/>
    </location>
</feature>
<protein>
    <recommendedName>
        <fullName evidence="4">Transmembrane protein 147</fullName>
    </recommendedName>
</protein>
<comment type="caution">
    <text evidence="2">The sequence shown here is derived from an EMBL/GenBank/DDBJ whole genome shotgun (WGS) entry which is preliminary data.</text>
</comment>
<feature type="non-terminal residue" evidence="2">
    <location>
        <position position="1"/>
    </location>
</feature>
<evidence type="ECO:0000313" key="3">
    <source>
        <dbReference type="Proteomes" id="UP001189429"/>
    </source>
</evidence>
<gene>
    <name evidence="2" type="ORF">PCOR1329_LOCUS6423</name>
</gene>
<organism evidence="2 3">
    <name type="scientific">Prorocentrum cordatum</name>
    <dbReference type="NCBI Taxonomy" id="2364126"/>
    <lineage>
        <taxon>Eukaryota</taxon>
        <taxon>Sar</taxon>
        <taxon>Alveolata</taxon>
        <taxon>Dinophyceae</taxon>
        <taxon>Prorocentrales</taxon>
        <taxon>Prorocentraceae</taxon>
        <taxon>Prorocentrum</taxon>
    </lineage>
</organism>
<name>A0ABN9PZ73_9DINO</name>
<feature type="transmembrane region" description="Helical" evidence="1">
    <location>
        <begin position="36"/>
        <end position="55"/>
    </location>
</feature>
<sequence>VVLFDYNASRHVKKQYDTASSSRFEIAHCSYRFFEILGRVLVLVAYISLAVRALAVGKMAVVILNVGDFVSGIAMLWWVSKWGVSTRSLKVLILSIPIFIVDVSHYIDEHGYATAARKLSRRLYVIRLAQFCVASAIYGTYAWLPDAEGVLEGTGAAVLLTIMVVVHAACFAMRPLPRPLRSLLAKA</sequence>
<reference evidence="2" key="1">
    <citation type="submission" date="2023-10" db="EMBL/GenBank/DDBJ databases">
        <authorList>
            <person name="Chen Y."/>
            <person name="Shah S."/>
            <person name="Dougan E. K."/>
            <person name="Thang M."/>
            <person name="Chan C."/>
        </authorList>
    </citation>
    <scope>NUCLEOTIDE SEQUENCE [LARGE SCALE GENOMIC DNA]</scope>
</reference>
<keyword evidence="1" id="KW-1133">Transmembrane helix</keyword>
<feature type="non-terminal residue" evidence="2">
    <location>
        <position position="187"/>
    </location>
</feature>
<feature type="transmembrane region" description="Helical" evidence="1">
    <location>
        <begin position="124"/>
        <end position="144"/>
    </location>
</feature>
<keyword evidence="1" id="KW-0472">Membrane</keyword>
<evidence type="ECO:0008006" key="4">
    <source>
        <dbReference type="Google" id="ProtNLM"/>
    </source>
</evidence>
<evidence type="ECO:0000313" key="2">
    <source>
        <dbReference type="EMBL" id="CAK0797288.1"/>
    </source>
</evidence>
<evidence type="ECO:0000256" key="1">
    <source>
        <dbReference type="SAM" id="Phobius"/>
    </source>
</evidence>
<proteinExistence type="predicted"/>
<dbReference type="Proteomes" id="UP001189429">
    <property type="component" value="Unassembled WGS sequence"/>
</dbReference>
<feature type="transmembrane region" description="Helical" evidence="1">
    <location>
        <begin position="156"/>
        <end position="176"/>
    </location>
</feature>
<dbReference type="EMBL" id="CAUYUJ010001723">
    <property type="protein sequence ID" value="CAK0797288.1"/>
    <property type="molecule type" value="Genomic_DNA"/>
</dbReference>
<accession>A0ABN9PZ73</accession>
<keyword evidence="3" id="KW-1185">Reference proteome</keyword>